<sequence>MTRVEALRLRNLRTRAIDAAIAEMQAEPGTPERAHLTRRALRLSAMYRAVVARLRAAPRQNRPIIFWEIRRMDDVTWEVVGRQATRSRGYQRTRLTVASVQPEAMTVTGTDGEVYPLERSLDGYTALLYVEQDLRNMEAVA</sequence>
<protein>
    <submittedName>
        <fullName evidence="1">Uncharacterized protein</fullName>
    </submittedName>
</protein>
<gene>
    <name evidence="1" type="ORF">Dcar01_02422</name>
</gene>
<reference evidence="1 2" key="1">
    <citation type="submission" date="2024-02" db="EMBL/GenBank/DDBJ databases">
        <title>Deinococcus carri NBRC 110142.</title>
        <authorList>
            <person name="Ichikawa N."/>
            <person name="Katano-Makiyama Y."/>
            <person name="Hidaka K."/>
        </authorList>
    </citation>
    <scope>NUCLEOTIDE SEQUENCE [LARGE SCALE GENOMIC DNA]</scope>
    <source>
        <strain evidence="1 2">NBRC 110142</strain>
    </source>
</reference>
<keyword evidence="2" id="KW-1185">Reference proteome</keyword>
<dbReference type="EMBL" id="BAABRP010000009">
    <property type="protein sequence ID" value="GAA5513678.1"/>
    <property type="molecule type" value="Genomic_DNA"/>
</dbReference>
<accession>A0ABP9WAV8</accession>
<dbReference type="RefSeq" id="WP_345465476.1">
    <property type="nucleotide sequence ID" value="NZ_BAABRP010000009.1"/>
</dbReference>
<name>A0ABP9WAV8_9DEIO</name>
<dbReference type="Proteomes" id="UP001401887">
    <property type="component" value="Unassembled WGS sequence"/>
</dbReference>
<comment type="caution">
    <text evidence="1">The sequence shown here is derived from an EMBL/GenBank/DDBJ whole genome shotgun (WGS) entry which is preliminary data.</text>
</comment>
<evidence type="ECO:0000313" key="2">
    <source>
        <dbReference type="Proteomes" id="UP001401887"/>
    </source>
</evidence>
<organism evidence="1 2">
    <name type="scientific">Deinococcus carri</name>
    <dbReference type="NCBI Taxonomy" id="1211323"/>
    <lineage>
        <taxon>Bacteria</taxon>
        <taxon>Thermotogati</taxon>
        <taxon>Deinococcota</taxon>
        <taxon>Deinococci</taxon>
        <taxon>Deinococcales</taxon>
        <taxon>Deinococcaceae</taxon>
        <taxon>Deinococcus</taxon>
    </lineage>
</organism>
<evidence type="ECO:0000313" key="1">
    <source>
        <dbReference type="EMBL" id="GAA5513678.1"/>
    </source>
</evidence>
<proteinExistence type="predicted"/>